<evidence type="ECO:0000256" key="3">
    <source>
        <dbReference type="ARBA" id="ARBA00022801"/>
    </source>
</evidence>
<keyword evidence="4" id="KW-0862">Zinc</keyword>
<feature type="transmembrane region" description="Helical" evidence="6">
    <location>
        <begin position="50"/>
        <end position="68"/>
    </location>
</feature>
<dbReference type="PANTHER" id="PTHR43808">
    <property type="entry name" value="ACETYLORNITHINE DEACETYLASE"/>
    <property type="match status" value="1"/>
</dbReference>
<keyword evidence="5" id="KW-0170">Cobalt</keyword>
<dbReference type="SUPFAM" id="SSF55031">
    <property type="entry name" value="Bacterial exopeptidase dimerisation domain"/>
    <property type="match status" value="1"/>
</dbReference>
<keyword evidence="9" id="KW-1185">Reference proteome</keyword>
<dbReference type="PATRIC" id="fig|40335.7.peg.1802"/>
<dbReference type="GO" id="GO:0046872">
    <property type="term" value="F:metal ion binding"/>
    <property type="evidence" value="ECO:0007669"/>
    <property type="project" value="UniProtKB-KW"/>
</dbReference>
<evidence type="ECO:0000256" key="5">
    <source>
        <dbReference type="ARBA" id="ARBA00023285"/>
    </source>
</evidence>
<dbReference type="STRING" id="40335.Ltuc_1697"/>
<organism evidence="8 9">
    <name type="scientific">Legionella tucsonensis</name>
    <dbReference type="NCBI Taxonomy" id="40335"/>
    <lineage>
        <taxon>Bacteria</taxon>
        <taxon>Pseudomonadati</taxon>
        <taxon>Pseudomonadota</taxon>
        <taxon>Gammaproteobacteria</taxon>
        <taxon>Legionellales</taxon>
        <taxon>Legionellaceae</taxon>
        <taxon>Legionella</taxon>
    </lineage>
</organism>
<dbReference type="InterPro" id="IPR001261">
    <property type="entry name" value="ArgE/DapE_CS"/>
</dbReference>
<dbReference type="InterPro" id="IPR050072">
    <property type="entry name" value="Peptidase_M20A"/>
</dbReference>
<dbReference type="Pfam" id="PF01546">
    <property type="entry name" value="Peptidase_M20"/>
    <property type="match status" value="1"/>
</dbReference>
<evidence type="ECO:0000313" key="8">
    <source>
        <dbReference type="EMBL" id="KTD73850.1"/>
    </source>
</evidence>
<dbReference type="Gene3D" id="3.30.70.360">
    <property type="match status" value="1"/>
</dbReference>
<keyword evidence="3" id="KW-0378">Hydrolase</keyword>
<dbReference type="GO" id="GO:0004180">
    <property type="term" value="F:carboxypeptidase activity"/>
    <property type="evidence" value="ECO:0007669"/>
    <property type="project" value="UniProtKB-KW"/>
</dbReference>
<comment type="cofactor">
    <cofactor evidence="1">
        <name>Zn(2+)</name>
        <dbReference type="ChEBI" id="CHEBI:29105"/>
    </cofactor>
</comment>
<dbReference type="Pfam" id="PF07687">
    <property type="entry name" value="M20_dimer"/>
    <property type="match status" value="1"/>
</dbReference>
<keyword evidence="6" id="KW-1133">Transmembrane helix</keyword>
<gene>
    <name evidence="8" type="primary">cpg2_2</name>
    <name evidence="8" type="ORF">Ltuc_1697</name>
</gene>
<evidence type="ECO:0000259" key="7">
    <source>
        <dbReference type="Pfam" id="PF07687"/>
    </source>
</evidence>
<dbReference type="InterPro" id="IPR011650">
    <property type="entry name" value="Peptidase_M20_dimer"/>
</dbReference>
<keyword evidence="2" id="KW-0479">Metal-binding</keyword>
<evidence type="ECO:0000256" key="1">
    <source>
        <dbReference type="ARBA" id="ARBA00001947"/>
    </source>
</evidence>
<feature type="domain" description="Peptidase M20 dimerisation" evidence="7">
    <location>
        <begin position="264"/>
        <end position="382"/>
    </location>
</feature>
<keyword evidence="8" id="KW-0121">Carboxypeptidase</keyword>
<evidence type="ECO:0000313" key="9">
    <source>
        <dbReference type="Proteomes" id="UP000054693"/>
    </source>
</evidence>
<dbReference type="InterPro" id="IPR002933">
    <property type="entry name" value="Peptidase_M20"/>
</dbReference>
<dbReference type="Proteomes" id="UP000054693">
    <property type="component" value="Unassembled WGS sequence"/>
</dbReference>
<dbReference type="PANTHER" id="PTHR43808:SF32">
    <property type="entry name" value="ARGE_DAPE-RELATED DEACYLASE"/>
    <property type="match status" value="1"/>
</dbReference>
<evidence type="ECO:0000256" key="2">
    <source>
        <dbReference type="ARBA" id="ARBA00022723"/>
    </source>
</evidence>
<proteinExistence type="predicted"/>
<sequence length="486" mass="53498">MYMLHIIRYTSILDLILIHNAIVVNTYLYQPIDKQKIRLLDTSIFIFIRFIMVTRLFILFSMAGMLFFSTTQAASLSAVEQQISKYITQQKDEQLSLLEKLVNINSGTANISGVRQVGEILRLQFEQLGFKTRWVEEPANMHRAATLIVERKGTIGKKLLLIGHLDTVFPEDSLFQKFERYENIATGPGVIDDKGGDLVILYALKALQAAHALDNTTITVVLTGDEEDSGKPTSISRKPLFDAAQDSDIALDFEWAITSNTATISRRGITNWMIEAQGNEAHSSEIFQKSAGYGAIFELARILNTMLTQLSGEKYLSLSPGLIFGGTTISYDKNKSQGSVFGKGNVIPRTAMTKGDLRFLTAHQKLDAEKRILAIVKKHLPGTTASINFKDGVPAMPPSSSNLELLKKYSRVSNDLEYGPIQPLDPGVRGAGDISHIASIVSANLAGLGALGTGAHSTKETLNIDSLPIQTQRAALLIYRLTHVKE</sequence>
<keyword evidence="6" id="KW-0472">Membrane</keyword>
<dbReference type="PROSITE" id="PS00758">
    <property type="entry name" value="ARGE_DAPE_CPG2_1"/>
    <property type="match status" value="1"/>
</dbReference>
<name>A0A0W0ZXR0_9GAMM</name>
<comment type="caution">
    <text evidence="8">The sequence shown here is derived from an EMBL/GenBank/DDBJ whole genome shotgun (WGS) entry which is preliminary data.</text>
</comment>
<accession>A0A0W0ZXR0</accession>
<keyword evidence="6" id="KW-0812">Transmembrane</keyword>
<dbReference type="EMBL" id="LNZA01000001">
    <property type="protein sequence ID" value="KTD73850.1"/>
    <property type="molecule type" value="Genomic_DNA"/>
</dbReference>
<dbReference type="SUPFAM" id="SSF53187">
    <property type="entry name" value="Zn-dependent exopeptidases"/>
    <property type="match status" value="1"/>
</dbReference>
<dbReference type="AlphaFoldDB" id="A0A0W0ZXR0"/>
<keyword evidence="8" id="KW-0645">Protease</keyword>
<evidence type="ECO:0000256" key="6">
    <source>
        <dbReference type="SAM" id="Phobius"/>
    </source>
</evidence>
<protein>
    <submittedName>
        <fullName evidence="8">Carboxypeptidase G2</fullName>
    </submittedName>
</protein>
<dbReference type="InterPro" id="IPR036264">
    <property type="entry name" value="Bact_exopeptidase_dim_dom"/>
</dbReference>
<dbReference type="Gene3D" id="3.40.630.10">
    <property type="entry name" value="Zn peptidases"/>
    <property type="match status" value="1"/>
</dbReference>
<evidence type="ECO:0000256" key="4">
    <source>
        <dbReference type="ARBA" id="ARBA00022833"/>
    </source>
</evidence>
<reference evidence="8 9" key="1">
    <citation type="submission" date="2015-11" db="EMBL/GenBank/DDBJ databases">
        <title>Genomic analysis of 38 Legionella species identifies large and diverse effector repertoires.</title>
        <authorList>
            <person name="Burstein D."/>
            <person name="Amaro F."/>
            <person name="Zusman T."/>
            <person name="Lifshitz Z."/>
            <person name="Cohen O."/>
            <person name="Gilbert J.A."/>
            <person name="Pupko T."/>
            <person name="Shuman H.A."/>
            <person name="Segal G."/>
        </authorList>
    </citation>
    <scope>NUCLEOTIDE SEQUENCE [LARGE SCALE GENOMIC DNA]</scope>
    <source>
        <strain evidence="8 9">ATCC 49180</strain>
    </source>
</reference>